<evidence type="ECO:0000313" key="1">
    <source>
        <dbReference type="EMBL" id="KAH7674170.1"/>
    </source>
</evidence>
<accession>A0ACB7VJJ1</accession>
<comment type="caution">
    <text evidence="1">The sequence shown here is derived from an EMBL/GenBank/DDBJ whole genome shotgun (WGS) entry which is preliminary data.</text>
</comment>
<gene>
    <name evidence="1" type="ORF">IHE45_08G054700</name>
</gene>
<keyword evidence="2" id="KW-1185">Reference proteome</keyword>
<protein>
    <submittedName>
        <fullName evidence="1">Uncharacterized protein</fullName>
    </submittedName>
</protein>
<organism evidence="1 2">
    <name type="scientific">Dioscorea alata</name>
    <name type="common">Purple yam</name>
    <dbReference type="NCBI Taxonomy" id="55571"/>
    <lineage>
        <taxon>Eukaryota</taxon>
        <taxon>Viridiplantae</taxon>
        <taxon>Streptophyta</taxon>
        <taxon>Embryophyta</taxon>
        <taxon>Tracheophyta</taxon>
        <taxon>Spermatophyta</taxon>
        <taxon>Magnoliopsida</taxon>
        <taxon>Liliopsida</taxon>
        <taxon>Dioscoreales</taxon>
        <taxon>Dioscoreaceae</taxon>
        <taxon>Dioscorea</taxon>
    </lineage>
</organism>
<dbReference type="Proteomes" id="UP000827976">
    <property type="component" value="Chromosome 8"/>
</dbReference>
<name>A0ACB7VJJ1_DIOAL</name>
<sequence>MRQMDHLILISVKYPLLSLITLQIFMASSKALVSTVLLATILLFSLEVNASRELNEQTHNKGSKGPENEEKMSAEIGFSIGDNNNGGNTIRGYFPRNGYPRTGYNGGIPNFYPYPGTEYNGGFPRRPFFGGYPGYFGSYPGGYGGYIGNP</sequence>
<evidence type="ECO:0000313" key="2">
    <source>
        <dbReference type="Proteomes" id="UP000827976"/>
    </source>
</evidence>
<proteinExistence type="predicted"/>
<dbReference type="EMBL" id="CM037018">
    <property type="protein sequence ID" value="KAH7674170.1"/>
    <property type="molecule type" value="Genomic_DNA"/>
</dbReference>
<reference evidence="2" key="1">
    <citation type="journal article" date="2022" name="Nat. Commun.">
        <title>Chromosome evolution and the genetic basis of agronomically important traits in greater yam.</title>
        <authorList>
            <person name="Bredeson J.V."/>
            <person name="Lyons J.B."/>
            <person name="Oniyinde I.O."/>
            <person name="Okereke N.R."/>
            <person name="Kolade O."/>
            <person name="Nnabue I."/>
            <person name="Nwadili C.O."/>
            <person name="Hribova E."/>
            <person name="Parker M."/>
            <person name="Nwogha J."/>
            <person name="Shu S."/>
            <person name="Carlson J."/>
            <person name="Kariba R."/>
            <person name="Muthemba S."/>
            <person name="Knop K."/>
            <person name="Barton G.J."/>
            <person name="Sherwood A.V."/>
            <person name="Lopez-Montes A."/>
            <person name="Asiedu R."/>
            <person name="Jamnadass R."/>
            <person name="Muchugi A."/>
            <person name="Goodstein D."/>
            <person name="Egesi C.N."/>
            <person name="Featherston J."/>
            <person name="Asfaw A."/>
            <person name="Simpson G.G."/>
            <person name="Dolezel J."/>
            <person name="Hendre P.S."/>
            <person name="Van Deynze A."/>
            <person name="Kumar P.L."/>
            <person name="Obidiegwu J.E."/>
            <person name="Bhattacharjee R."/>
            <person name="Rokhsar D.S."/>
        </authorList>
    </citation>
    <scope>NUCLEOTIDE SEQUENCE [LARGE SCALE GENOMIC DNA]</scope>
    <source>
        <strain evidence="2">cv. TDa95/00328</strain>
    </source>
</reference>